<feature type="domain" description="Glucose-methanol-choline oxidoreductase N-terminal" evidence="6">
    <location>
        <begin position="27"/>
        <end position="303"/>
    </location>
</feature>
<comment type="similarity">
    <text evidence="2">Belongs to the GMC oxidoreductase family.</text>
</comment>
<keyword evidence="5" id="KW-0560">Oxidoreductase</keyword>
<evidence type="ECO:0000313" key="8">
    <source>
        <dbReference type="EMBL" id="MDS9468746.1"/>
    </source>
</evidence>
<comment type="caution">
    <text evidence="8">The sequence shown here is derived from an EMBL/GenBank/DDBJ whole genome shotgun (WGS) entry which is preliminary data.</text>
</comment>
<keyword evidence="3" id="KW-0285">Flavoprotein</keyword>
<dbReference type="Proteomes" id="UP001269144">
    <property type="component" value="Unassembled WGS sequence"/>
</dbReference>
<evidence type="ECO:0000256" key="4">
    <source>
        <dbReference type="ARBA" id="ARBA00022827"/>
    </source>
</evidence>
<evidence type="ECO:0000256" key="2">
    <source>
        <dbReference type="ARBA" id="ARBA00010790"/>
    </source>
</evidence>
<dbReference type="Pfam" id="PF05199">
    <property type="entry name" value="GMC_oxred_C"/>
    <property type="match status" value="1"/>
</dbReference>
<proteinExistence type="inferred from homology"/>
<reference evidence="9" key="1">
    <citation type="submission" date="2023-07" db="EMBL/GenBank/DDBJ databases">
        <title>Paracoccus sp. MBLB3053 whole genome sequence.</title>
        <authorList>
            <person name="Hwang C.Y."/>
            <person name="Cho E.-S."/>
            <person name="Seo M.-J."/>
        </authorList>
    </citation>
    <scope>NUCLEOTIDE SEQUENCE [LARGE SCALE GENOMIC DNA]</scope>
    <source>
        <strain evidence="9">MBLB3053</strain>
    </source>
</reference>
<evidence type="ECO:0000256" key="3">
    <source>
        <dbReference type="ARBA" id="ARBA00022630"/>
    </source>
</evidence>
<sequence>MIDDIRSRNWDAIVIGTGIGGGTVGRRLAEMGWSVLFLEKGPQGGRSEGNALPHDDLTDPAARMRLGAWPDPVRAIVDGSERNFHAPLGAGVGGSSVFFAATLERPEPHDLDHSPERPHPTGGWPIGFAEMLPYFDRAQQIFAVNGEQDPLAQYPSPLLVPGPTISDGDARIMAQMRAAGLHPYQLHSALRRIQGCEECLGRKCPHPCKMDGRSAGVEPAVATGRAVVVDCCEVTEICGQPGAVSHVVALRDGQSLSFSARHIVLAAGALSSPRLLLASRADHWPDGIGNRNDQVGRNLMFHFNEMFAIWPPRRAAFSEAAKSVGFRDLYFAEGERFGMVQAMGLNVGEGEILHFLRLRLARSAARRIPGARQFARLPAMIAARTLGQAKVFVALLEDLPYADNRVTQDPMREGGILIQYKFAPELLNRRERFRKLVGKAMNNQRSFFLTYEPEPNFGHPCGSLRMGKDPEKSVLDENCRVHGMTNLWVTDASFMPTSMGVNPSLTIAANALRVAEKMEELS</sequence>
<dbReference type="EMBL" id="JAVQLW010000002">
    <property type="protein sequence ID" value="MDS9468746.1"/>
    <property type="molecule type" value="Genomic_DNA"/>
</dbReference>
<organism evidence="8 9">
    <name type="scientific">Paracoccus aurantius</name>
    <dbReference type="NCBI Taxonomy" id="3073814"/>
    <lineage>
        <taxon>Bacteria</taxon>
        <taxon>Pseudomonadati</taxon>
        <taxon>Pseudomonadota</taxon>
        <taxon>Alphaproteobacteria</taxon>
        <taxon>Rhodobacterales</taxon>
        <taxon>Paracoccaceae</taxon>
        <taxon>Paracoccus</taxon>
    </lineage>
</organism>
<accession>A0ABU2HUL6</accession>
<keyword evidence="9" id="KW-1185">Reference proteome</keyword>
<name>A0ABU2HUL6_9RHOB</name>
<evidence type="ECO:0000256" key="5">
    <source>
        <dbReference type="ARBA" id="ARBA00023002"/>
    </source>
</evidence>
<dbReference type="PANTHER" id="PTHR42784">
    <property type="entry name" value="PYRANOSE 2-OXIDASE"/>
    <property type="match status" value="1"/>
</dbReference>
<dbReference type="PANTHER" id="PTHR42784:SF1">
    <property type="entry name" value="PYRANOSE 2-OXIDASE"/>
    <property type="match status" value="1"/>
</dbReference>
<dbReference type="InterPro" id="IPR036188">
    <property type="entry name" value="FAD/NAD-bd_sf"/>
</dbReference>
<dbReference type="Pfam" id="PF00732">
    <property type="entry name" value="GMC_oxred_N"/>
    <property type="match status" value="1"/>
</dbReference>
<evidence type="ECO:0000259" key="6">
    <source>
        <dbReference type="Pfam" id="PF00732"/>
    </source>
</evidence>
<evidence type="ECO:0000313" key="9">
    <source>
        <dbReference type="Proteomes" id="UP001269144"/>
    </source>
</evidence>
<dbReference type="SUPFAM" id="SSF51905">
    <property type="entry name" value="FAD/NAD(P)-binding domain"/>
    <property type="match status" value="1"/>
</dbReference>
<dbReference type="RefSeq" id="WP_311161142.1">
    <property type="nucleotide sequence ID" value="NZ_JAVQLW010000002.1"/>
</dbReference>
<evidence type="ECO:0000256" key="1">
    <source>
        <dbReference type="ARBA" id="ARBA00001974"/>
    </source>
</evidence>
<gene>
    <name evidence="8" type="ORF">RGQ15_14365</name>
</gene>
<comment type="cofactor">
    <cofactor evidence="1">
        <name>FAD</name>
        <dbReference type="ChEBI" id="CHEBI:57692"/>
    </cofactor>
</comment>
<dbReference type="InterPro" id="IPR007867">
    <property type="entry name" value="GMC_OxRtase_C"/>
</dbReference>
<protein>
    <submittedName>
        <fullName evidence="8">GMC family oxidoreductase</fullName>
    </submittedName>
</protein>
<dbReference type="InterPro" id="IPR000172">
    <property type="entry name" value="GMC_OxRdtase_N"/>
</dbReference>
<feature type="domain" description="Glucose-methanol-choline oxidoreductase C-terminal" evidence="7">
    <location>
        <begin position="456"/>
        <end position="511"/>
    </location>
</feature>
<keyword evidence="4" id="KW-0274">FAD</keyword>
<dbReference type="Gene3D" id="3.50.50.60">
    <property type="entry name" value="FAD/NAD(P)-binding domain"/>
    <property type="match status" value="2"/>
</dbReference>
<evidence type="ECO:0000259" key="7">
    <source>
        <dbReference type="Pfam" id="PF05199"/>
    </source>
</evidence>
<dbReference type="InterPro" id="IPR051473">
    <property type="entry name" value="P2Ox-like"/>
</dbReference>